<evidence type="ECO:0000256" key="5">
    <source>
        <dbReference type="ARBA" id="ARBA00022741"/>
    </source>
</evidence>
<evidence type="ECO:0000256" key="6">
    <source>
        <dbReference type="ARBA" id="ARBA00022840"/>
    </source>
</evidence>
<evidence type="ECO:0000256" key="3">
    <source>
        <dbReference type="ARBA" id="ARBA00022692"/>
    </source>
</evidence>
<dbReference type="PROSITE" id="PS50011">
    <property type="entry name" value="PROTEIN_KINASE_DOM"/>
    <property type="match status" value="1"/>
</dbReference>
<dbReference type="SUPFAM" id="SSF56112">
    <property type="entry name" value="Protein kinase-like (PK-like)"/>
    <property type="match status" value="1"/>
</dbReference>
<feature type="domain" description="Protein kinase" evidence="10">
    <location>
        <begin position="1"/>
        <end position="149"/>
    </location>
</feature>
<dbReference type="InterPro" id="IPR044812">
    <property type="entry name" value="CERK1/LYK3-like"/>
</dbReference>
<evidence type="ECO:0000256" key="2">
    <source>
        <dbReference type="ARBA" id="ARBA00022475"/>
    </source>
</evidence>
<dbReference type="InterPro" id="IPR011009">
    <property type="entry name" value="Kinase-like_dom_sf"/>
</dbReference>
<dbReference type="EMBL" id="GBRH01222405">
    <property type="protein sequence ID" value="JAD75490.1"/>
    <property type="molecule type" value="Transcribed_RNA"/>
</dbReference>
<dbReference type="PANTHER" id="PTHR46204:SF4">
    <property type="entry name" value="LYSM DOMAIN RECEPTOR-LIKE KINASE 10"/>
    <property type="match status" value="1"/>
</dbReference>
<organism evidence="11">
    <name type="scientific">Arundo donax</name>
    <name type="common">Giant reed</name>
    <name type="synonym">Donax arundinaceus</name>
    <dbReference type="NCBI Taxonomy" id="35708"/>
    <lineage>
        <taxon>Eukaryota</taxon>
        <taxon>Viridiplantae</taxon>
        <taxon>Streptophyta</taxon>
        <taxon>Embryophyta</taxon>
        <taxon>Tracheophyta</taxon>
        <taxon>Spermatophyta</taxon>
        <taxon>Magnoliopsida</taxon>
        <taxon>Liliopsida</taxon>
        <taxon>Poales</taxon>
        <taxon>Poaceae</taxon>
        <taxon>PACMAD clade</taxon>
        <taxon>Arundinoideae</taxon>
        <taxon>Arundineae</taxon>
        <taxon>Arundo</taxon>
    </lineage>
</organism>
<sequence>MCNINITLQVADFGLTKLAQIGTTSQSLPTRVVGTFGYMSPEYAQYGEVSPKVDVFAFGIVLYELLSGKEAIVRSTEFMEAKSLVYLFEEALKLPDPKEALQGLIDPSLGGNYPIDSVLKIANLAKTCTHREPRMRPTMRSVVVALMALSSEDQDLASIVTGA</sequence>
<reference evidence="11" key="2">
    <citation type="journal article" date="2015" name="Data Brief">
        <title>Shoot transcriptome of the giant reed, Arundo donax.</title>
        <authorList>
            <person name="Barrero R.A."/>
            <person name="Guerrero F.D."/>
            <person name="Moolhuijzen P."/>
            <person name="Goolsby J.A."/>
            <person name="Tidwell J."/>
            <person name="Bellgard S.E."/>
            <person name="Bellgard M.I."/>
        </authorList>
    </citation>
    <scope>NUCLEOTIDE SEQUENCE</scope>
    <source>
        <tissue evidence="11">Shoot tissue taken approximately 20 cm above the soil surface</tissue>
    </source>
</reference>
<dbReference type="Pfam" id="PF00069">
    <property type="entry name" value="Pkinase"/>
    <property type="match status" value="1"/>
</dbReference>
<dbReference type="GO" id="GO:0005886">
    <property type="term" value="C:plasma membrane"/>
    <property type="evidence" value="ECO:0007669"/>
    <property type="project" value="UniProtKB-SubCell"/>
</dbReference>
<reference evidence="11" key="1">
    <citation type="submission" date="2014-09" db="EMBL/GenBank/DDBJ databases">
        <authorList>
            <person name="Magalhaes I.L.F."/>
            <person name="Oliveira U."/>
            <person name="Santos F.R."/>
            <person name="Vidigal T.H.D.A."/>
            <person name="Brescovit A.D."/>
            <person name="Santos A.J."/>
        </authorList>
    </citation>
    <scope>NUCLEOTIDE SEQUENCE</scope>
    <source>
        <tissue evidence="11">Shoot tissue taken approximately 20 cm above the soil surface</tissue>
    </source>
</reference>
<name>A0A0A9CQ09_ARUDO</name>
<accession>A0A0A9CQ09</accession>
<evidence type="ECO:0000256" key="7">
    <source>
        <dbReference type="ARBA" id="ARBA00022989"/>
    </source>
</evidence>
<dbReference type="GO" id="GO:0005524">
    <property type="term" value="F:ATP binding"/>
    <property type="evidence" value="ECO:0007669"/>
    <property type="project" value="UniProtKB-KW"/>
</dbReference>
<keyword evidence="4" id="KW-0732">Signal</keyword>
<evidence type="ECO:0000256" key="9">
    <source>
        <dbReference type="ARBA" id="ARBA00023157"/>
    </source>
</evidence>
<keyword evidence="6" id="KW-0067">ATP-binding</keyword>
<dbReference type="FunFam" id="1.10.510.10:FF:000468">
    <property type="entry name" value="PTI1-like tyrosine-protein kinase 3"/>
    <property type="match status" value="1"/>
</dbReference>
<evidence type="ECO:0000256" key="1">
    <source>
        <dbReference type="ARBA" id="ARBA00004162"/>
    </source>
</evidence>
<comment type="subcellular location">
    <subcellularLocation>
        <location evidence="1">Cell membrane</location>
        <topology evidence="1">Single-pass membrane protein</topology>
    </subcellularLocation>
</comment>
<evidence type="ECO:0000256" key="8">
    <source>
        <dbReference type="ARBA" id="ARBA00023136"/>
    </source>
</evidence>
<dbReference type="AlphaFoldDB" id="A0A0A9CQ09"/>
<evidence type="ECO:0000313" key="11">
    <source>
        <dbReference type="EMBL" id="JAD75490.1"/>
    </source>
</evidence>
<evidence type="ECO:0000259" key="10">
    <source>
        <dbReference type="PROSITE" id="PS50011"/>
    </source>
</evidence>
<protein>
    <recommendedName>
        <fullName evidence="10">Protein kinase domain-containing protein</fullName>
    </recommendedName>
</protein>
<evidence type="ECO:0000256" key="4">
    <source>
        <dbReference type="ARBA" id="ARBA00022729"/>
    </source>
</evidence>
<dbReference type="GO" id="GO:0045087">
    <property type="term" value="P:innate immune response"/>
    <property type="evidence" value="ECO:0007669"/>
    <property type="project" value="InterPro"/>
</dbReference>
<keyword evidence="2" id="KW-1003">Cell membrane</keyword>
<keyword evidence="9" id="KW-1015">Disulfide bond</keyword>
<dbReference type="GO" id="GO:0019199">
    <property type="term" value="F:transmembrane receptor protein kinase activity"/>
    <property type="evidence" value="ECO:0007669"/>
    <property type="project" value="InterPro"/>
</dbReference>
<keyword evidence="5" id="KW-0547">Nucleotide-binding</keyword>
<dbReference type="Gene3D" id="1.10.510.10">
    <property type="entry name" value="Transferase(Phosphotransferase) domain 1"/>
    <property type="match status" value="1"/>
</dbReference>
<keyword evidence="8" id="KW-0472">Membrane</keyword>
<keyword evidence="3" id="KW-0812">Transmembrane</keyword>
<keyword evidence="7" id="KW-1133">Transmembrane helix</keyword>
<dbReference type="InterPro" id="IPR000719">
    <property type="entry name" value="Prot_kinase_dom"/>
</dbReference>
<proteinExistence type="predicted"/>
<dbReference type="PANTHER" id="PTHR46204">
    <property type="entry name" value="CHITIN ELICITOR RECEPTOR KINASE 1-RELATED"/>
    <property type="match status" value="1"/>
</dbReference>